<accession>A0A382S080</accession>
<organism evidence="2">
    <name type="scientific">marine metagenome</name>
    <dbReference type="NCBI Taxonomy" id="408172"/>
    <lineage>
        <taxon>unclassified sequences</taxon>
        <taxon>metagenomes</taxon>
        <taxon>ecological metagenomes</taxon>
    </lineage>
</organism>
<dbReference type="AlphaFoldDB" id="A0A382S080"/>
<proteinExistence type="predicted"/>
<protein>
    <submittedName>
        <fullName evidence="2">Uncharacterized protein</fullName>
    </submittedName>
</protein>
<dbReference type="SUPFAM" id="SSF52518">
    <property type="entry name" value="Thiamin diphosphate-binding fold (THDP-binding)"/>
    <property type="match status" value="1"/>
</dbReference>
<dbReference type="InterPro" id="IPR029061">
    <property type="entry name" value="THDP-binding"/>
</dbReference>
<gene>
    <name evidence="2" type="ORF">METZ01_LOCUS356193</name>
</gene>
<evidence type="ECO:0000256" key="1">
    <source>
        <dbReference type="ARBA" id="ARBA00023052"/>
    </source>
</evidence>
<dbReference type="PANTHER" id="PTHR43257">
    <property type="entry name" value="PYRUVATE DEHYDROGENASE E1 COMPONENT BETA SUBUNIT"/>
    <property type="match status" value="1"/>
</dbReference>
<dbReference type="Gene3D" id="3.40.50.970">
    <property type="match status" value="1"/>
</dbReference>
<dbReference type="EMBL" id="UINC01125481">
    <property type="protein sequence ID" value="SVD03339.1"/>
    <property type="molecule type" value="Genomic_DNA"/>
</dbReference>
<keyword evidence="1" id="KW-0786">Thiamine pyrophosphate</keyword>
<dbReference type="PANTHER" id="PTHR43257:SF2">
    <property type="entry name" value="PYRUVATE DEHYDROGENASE E1 COMPONENT SUBUNIT BETA"/>
    <property type="match status" value="1"/>
</dbReference>
<feature type="non-terminal residue" evidence="2">
    <location>
        <position position="39"/>
    </location>
</feature>
<evidence type="ECO:0000313" key="2">
    <source>
        <dbReference type="EMBL" id="SVD03339.1"/>
    </source>
</evidence>
<reference evidence="2" key="1">
    <citation type="submission" date="2018-05" db="EMBL/GenBank/DDBJ databases">
        <authorList>
            <person name="Lanie J.A."/>
            <person name="Ng W.-L."/>
            <person name="Kazmierczak K.M."/>
            <person name="Andrzejewski T.M."/>
            <person name="Davidsen T.M."/>
            <person name="Wayne K.J."/>
            <person name="Tettelin H."/>
            <person name="Glass J.I."/>
            <person name="Rusch D."/>
            <person name="Podicherti R."/>
            <person name="Tsui H.-C.T."/>
            <person name="Winkler M.E."/>
        </authorList>
    </citation>
    <scope>NUCLEOTIDE SEQUENCE</scope>
</reference>
<name>A0A382S080_9ZZZZ</name>
<sequence length="39" mass="4148">MERDEDVFILGEDVSYGGPFGATAGLSESFGPTRIIDTP</sequence>